<keyword evidence="2 5" id="KW-0812">Transmembrane</keyword>
<dbReference type="GO" id="GO:0016020">
    <property type="term" value="C:membrane"/>
    <property type="evidence" value="ECO:0007669"/>
    <property type="project" value="UniProtKB-SubCell"/>
</dbReference>
<dbReference type="GO" id="GO:0006820">
    <property type="term" value="P:monoatomic anion transport"/>
    <property type="evidence" value="ECO:0007669"/>
    <property type="project" value="TreeGrafter"/>
</dbReference>
<keyword evidence="6" id="KW-1185">Reference proteome</keyword>
<evidence type="ECO:0000256" key="4">
    <source>
        <dbReference type="ARBA" id="ARBA00023136"/>
    </source>
</evidence>
<protein>
    <submittedName>
        <fullName evidence="7">Major facilitator superfamily (MFS) profile domain-containing protein</fullName>
    </submittedName>
</protein>
<keyword evidence="4 5" id="KW-0472">Membrane</keyword>
<dbReference type="InterPro" id="IPR011701">
    <property type="entry name" value="MFS"/>
</dbReference>
<evidence type="ECO:0000256" key="1">
    <source>
        <dbReference type="ARBA" id="ARBA00004141"/>
    </source>
</evidence>
<evidence type="ECO:0000256" key="2">
    <source>
        <dbReference type="ARBA" id="ARBA00022692"/>
    </source>
</evidence>
<dbReference type="GO" id="GO:0022857">
    <property type="term" value="F:transmembrane transporter activity"/>
    <property type="evidence" value="ECO:0007669"/>
    <property type="project" value="InterPro"/>
</dbReference>
<dbReference type="Proteomes" id="UP000887565">
    <property type="component" value="Unplaced"/>
</dbReference>
<evidence type="ECO:0000313" key="7">
    <source>
        <dbReference type="WBParaSite" id="nRc.2.0.1.t37542-RA"/>
    </source>
</evidence>
<proteinExistence type="predicted"/>
<keyword evidence="3 5" id="KW-1133">Transmembrane helix</keyword>
<dbReference type="PANTHER" id="PTHR11662">
    <property type="entry name" value="SOLUTE CARRIER FAMILY 17"/>
    <property type="match status" value="1"/>
</dbReference>
<dbReference type="SUPFAM" id="SSF103473">
    <property type="entry name" value="MFS general substrate transporter"/>
    <property type="match status" value="1"/>
</dbReference>
<evidence type="ECO:0000313" key="6">
    <source>
        <dbReference type="Proteomes" id="UP000887565"/>
    </source>
</evidence>
<evidence type="ECO:0000256" key="5">
    <source>
        <dbReference type="SAM" id="Phobius"/>
    </source>
</evidence>
<feature type="transmembrane region" description="Helical" evidence="5">
    <location>
        <begin position="84"/>
        <end position="102"/>
    </location>
</feature>
<dbReference type="AlphaFoldDB" id="A0A915KFP2"/>
<evidence type="ECO:0000256" key="3">
    <source>
        <dbReference type="ARBA" id="ARBA00022989"/>
    </source>
</evidence>
<dbReference type="Gene3D" id="1.20.120.540">
    <property type="entry name" value="Voltage-gated potassium channels"/>
    <property type="match status" value="1"/>
</dbReference>
<accession>A0A915KFP2</accession>
<dbReference type="InterPro" id="IPR036259">
    <property type="entry name" value="MFS_trans_sf"/>
</dbReference>
<organism evidence="6 7">
    <name type="scientific">Romanomermis culicivorax</name>
    <name type="common">Nematode worm</name>
    <dbReference type="NCBI Taxonomy" id="13658"/>
    <lineage>
        <taxon>Eukaryota</taxon>
        <taxon>Metazoa</taxon>
        <taxon>Ecdysozoa</taxon>
        <taxon>Nematoda</taxon>
        <taxon>Enoplea</taxon>
        <taxon>Dorylaimia</taxon>
        <taxon>Mermithida</taxon>
        <taxon>Mermithoidea</taxon>
        <taxon>Mermithidae</taxon>
        <taxon>Romanomermis</taxon>
    </lineage>
</organism>
<name>A0A915KFP2_ROMCU</name>
<sequence>SSSDDGPYVWGSELQGIILSSFFYGYILTQFAGGLLANRYGAKWVFGLGNLSQAIFTMLGPLAAKMGVGVFIFTRVMQGVSSTGALLTAMMTIVWFAFWAFFSSSGPEDHRFISEGERAYILQSSLAGAKRFMSLYASKSVLGFQKCSICKN</sequence>
<comment type="subcellular location">
    <subcellularLocation>
        <location evidence="1">Membrane</location>
        <topology evidence="1">Multi-pass membrane protein</topology>
    </subcellularLocation>
</comment>
<dbReference type="InterPro" id="IPR027378">
    <property type="entry name" value="Nucleotide_channel_N"/>
</dbReference>
<dbReference type="Pfam" id="PF07690">
    <property type="entry name" value="MFS_1"/>
    <property type="match status" value="1"/>
</dbReference>
<feature type="transmembrane region" description="Helical" evidence="5">
    <location>
        <begin position="17"/>
        <end position="37"/>
    </location>
</feature>
<dbReference type="WBParaSite" id="nRc.2.0.1.t37542-RA">
    <property type="protein sequence ID" value="nRc.2.0.1.t37542-RA"/>
    <property type="gene ID" value="nRc.2.0.1.g37542"/>
</dbReference>
<dbReference type="PANTHER" id="PTHR11662:SF399">
    <property type="entry name" value="FI19708P1-RELATED"/>
    <property type="match status" value="1"/>
</dbReference>
<feature type="transmembrane region" description="Helical" evidence="5">
    <location>
        <begin position="44"/>
        <end position="64"/>
    </location>
</feature>
<dbReference type="OMA" id="FDYRILM"/>
<dbReference type="InterPro" id="IPR050382">
    <property type="entry name" value="MFS_Na/Anion_cotransporter"/>
</dbReference>
<reference evidence="7" key="1">
    <citation type="submission" date="2022-11" db="UniProtKB">
        <authorList>
            <consortium name="WormBaseParasite"/>
        </authorList>
    </citation>
    <scope>IDENTIFICATION</scope>
</reference>